<gene>
    <name evidence="1" type="ORF">HWQ56_12415</name>
</gene>
<dbReference type="InterPro" id="IPR045685">
    <property type="entry name" value="DUF6190"/>
</dbReference>
<organism evidence="1 2">
    <name type="scientific">Pseudomonas eucalypticola</name>
    <dbReference type="NCBI Taxonomy" id="2599595"/>
    <lineage>
        <taxon>Bacteria</taxon>
        <taxon>Pseudomonadati</taxon>
        <taxon>Pseudomonadota</taxon>
        <taxon>Gammaproteobacteria</taxon>
        <taxon>Pseudomonadales</taxon>
        <taxon>Pseudomonadaceae</taxon>
        <taxon>Pseudomonas</taxon>
    </lineage>
</organism>
<dbReference type="KEGG" id="pez:HWQ56_12415"/>
<dbReference type="RefSeq" id="WP_176570667.1">
    <property type="nucleotide sequence ID" value="NZ_CP056030.1"/>
</dbReference>
<reference evidence="1 2" key="1">
    <citation type="submission" date="2020-06" db="EMBL/GenBank/DDBJ databases">
        <title>Pseudomonas eucalypticola sp. nov., an endophyte of Eucalyptus dunnii leaves with biocontrol ability of eucalyptus leaf blight.</title>
        <authorList>
            <person name="Liu Y."/>
            <person name="Song Z."/>
            <person name="Zeng H."/>
            <person name="Lu M."/>
            <person name="Wang X."/>
            <person name="Lian X."/>
            <person name="Zhang Q."/>
        </authorList>
    </citation>
    <scope>NUCLEOTIDE SEQUENCE [LARGE SCALE GENOMIC DNA]</scope>
    <source>
        <strain evidence="1 2">NP-1</strain>
    </source>
</reference>
<sequence length="171" mass="19139">MVNASAPLIDATVFMGMHHADPAVKQQSLAFFGNHFDKTVKMNFAQIGLCDAVIWKKARALQDVYYPFMDVLHTDMNIERQGYCQRVLERAAQADELQGLDAERKLLAAQVLEYRLPFFTHDPRLTGLAALQPYLQPFPALDDPQVFPAALQALYQHSTALVVAAEDLAHV</sequence>
<dbReference type="EMBL" id="CP056030">
    <property type="protein sequence ID" value="QKZ04540.1"/>
    <property type="molecule type" value="Genomic_DNA"/>
</dbReference>
<dbReference type="Proteomes" id="UP000509568">
    <property type="component" value="Chromosome"/>
</dbReference>
<dbReference type="Pfam" id="PF19689">
    <property type="entry name" value="DUF6190"/>
    <property type="match status" value="1"/>
</dbReference>
<name>A0A7D5D714_9PSED</name>
<protein>
    <recommendedName>
        <fullName evidence="3">Type II toxin-antitoxin system VapC family toxin</fullName>
    </recommendedName>
</protein>
<keyword evidence="2" id="KW-1185">Reference proteome</keyword>
<accession>A0A7D5D714</accession>
<proteinExistence type="predicted"/>
<evidence type="ECO:0000313" key="1">
    <source>
        <dbReference type="EMBL" id="QKZ04540.1"/>
    </source>
</evidence>
<dbReference type="AlphaFoldDB" id="A0A7D5D714"/>
<evidence type="ECO:0000313" key="2">
    <source>
        <dbReference type="Proteomes" id="UP000509568"/>
    </source>
</evidence>
<evidence type="ECO:0008006" key="3">
    <source>
        <dbReference type="Google" id="ProtNLM"/>
    </source>
</evidence>